<dbReference type="Proteomes" id="UP000828390">
    <property type="component" value="Unassembled WGS sequence"/>
</dbReference>
<organism evidence="1 2">
    <name type="scientific">Dreissena polymorpha</name>
    <name type="common">Zebra mussel</name>
    <name type="synonym">Mytilus polymorpha</name>
    <dbReference type="NCBI Taxonomy" id="45954"/>
    <lineage>
        <taxon>Eukaryota</taxon>
        <taxon>Metazoa</taxon>
        <taxon>Spiralia</taxon>
        <taxon>Lophotrochozoa</taxon>
        <taxon>Mollusca</taxon>
        <taxon>Bivalvia</taxon>
        <taxon>Autobranchia</taxon>
        <taxon>Heteroconchia</taxon>
        <taxon>Euheterodonta</taxon>
        <taxon>Imparidentia</taxon>
        <taxon>Neoheterodontei</taxon>
        <taxon>Myida</taxon>
        <taxon>Dreissenoidea</taxon>
        <taxon>Dreissenidae</taxon>
        <taxon>Dreissena</taxon>
    </lineage>
</organism>
<accession>A0A9D4JCK5</accession>
<gene>
    <name evidence="1" type="ORF">DPMN_156670</name>
</gene>
<comment type="caution">
    <text evidence="1">The sequence shown here is derived from an EMBL/GenBank/DDBJ whole genome shotgun (WGS) entry which is preliminary data.</text>
</comment>
<evidence type="ECO:0000313" key="2">
    <source>
        <dbReference type="Proteomes" id="UP000828390"/>
    </source>
</evidence>
<proteinExistence type="predicted"/>
<reference evidence="1" key="2">
    <citation type="submission" date="2020-11" db="EMBL/GenBank/DDBJ databases">
        <authorList>
            <person name="McCartney M.A."/>
            <person name="Auch B."/>
            <person name="Kono T."/>
            <person name="Mallez S."/>
            <person name="Becker A."/>
            <person name="Gohl D.M."/>
            <person name="Silverstein K.A.T."/>
            <person name="Koren S."/>
            <person name="Bechman K.B."/>
            <person name="Herman A."/>
            <person name="Abrahante J.E."/>
            <person name="Garbe J."/>
        </authorList>
    </citation>
    <scope>NUCLEOTIDE SEQUENCE</scope>
    <source>
        <strain evidence="1">Duluth1</strain>
        <tissue evidence="1">Whole animal</tissue>
    </source>
</reference>
<dbReference type="EMBL" id="JAIWYP010000007">
    <property type="protein sequence ID" value="KAH3802972.1"/>
    <property type="molecule type" value="Genomic_DNA"/>
</dbReference>
<dbReference type="AlphaFoldDB" id="A0A9D4JCK5"/>
<sequence>MGGQSQPTTTDIYAPYRTIGVCNRDTGGTFNAGGQGPCTNSSCFAVCCTCGAWCFTPVQQKSRLQSLPKALVNDGRIGWQVFSPNLKNMLVFSNGRC</sequence>
<keyword evidence="2" id="KW-1185">Reference proteome</keyword>
<reference evidence="1" key="1">
    <citation type="journal article" date="2019" name="bioRxiv">
        <title>The Genome of the Zebra Mussel, Dreissena polymorpha: A Resource for Invasive Species Research.</title>
        <authorList>
            <person name="McCartney M.A."/>
            <person name="Auch B."/>
            <person name="Kono T."/>
            <person name="Mallez S."/>
            <person name="Zhang Y."/>
            <person name="Obille A."/>
            <person name="Becker A."/>
            <person name="Abrahante J.E."/>
            <person name="Garbe J."/>
            <person name="Badalamenti J.P."/>
            <person name="Herman A."/>
            <person name="Mangelson H."/>
            <person name="Liachko I."/>
            <person name="Sullivan S."/>
            <person name="Sone E.D."/>
            <person name="Koren S."/>
            <person name="Silverstein K.A.T."/>
            <person name="Beckman K.B."/>
            <person name="Gohl D.M."/>
        </authorList>
    </citation>
    <scope>NUCLEOTIDE SEQUENCE</scope>
    <source>
        <strain evidence="1">Duluth1</strain>
        <tissue evidence="1">Whole animal</tissue>
    </source>
</reference>
<protein>
    <submittedName>
        <fullName evidence="1">Uncharacterized protein</fullName>
    </submittedName>
</protein>
<evidence type="ECO:0000313" key="1">
    <source>
        <dbReference type="EMBL" id="KAH3802972.1"/>
    </source>
</evidence>
<name>A0A9D4JCK5_DREPO</name>